<feature type="non-terminal residue" evidence="1">
    <location>
        <position position="213"/>
    </location>
</feature>
<dbReference type="EMBL" id="CM043800">
    <property type="protein sequence ID" value="KAI4810516.1"/>
    <property type="molecule type" value="Genomic_DNA"/>
</dbReference>
<evidence type="ECO:0000313" key="2">
    <source>
        <dbReference type="Proteomes" id="UP001057452"/>
    </source>
</evidence>
<sequence length="213" mass="23596">MASPLRVSILGCGNCDIFRAQPSHIINTEHENIKCLPRYKLRENVAAVPKLRDAPEAADLLVFVVPHQFIGSLCDDMKGSTHPYADGSGCHYKCRLVTKNSSWFTFLLKLSIRALVESALQLHLLDSGVRVLLMFMSRLLQLIFHSNCEVMRYSDGKLEIEEIFTATGIDEGPGGLKLVSDIIREKMGIDVSVVMGSNIANQVAAEKFCETTI</sequence>
<keyword evidence="2" id="KW-1185">Reference proteome</keyword>
<evidence type="ECO:0000313" key="1">
    <source>
        <dbReference type="EMBL" id="KAI4810516.1"/>
    </source>
</evidence>
<dbReference type="Proteomes" id="UP001057452">
    <property type="component" value="Chromosome 16"/>
</dbReference>
<protein>
    <submittedName>
        <fullName evidence="1">Uncharacterized protein</fullName>
    </submittedName>
</protein>
<name>A0ACB9WAX3_CHAAC</name>
<comment type="caution">
    <text evidence="1">The sequence shown here is derived from an EMBL/GenBank/DDBJ whole genome shotgun (WGS) entry which is preliminary data.</text>
</comment>
<organism evidence="1 2">
    <name type="scientific">Chaenocephalus aceratus</name>
    <name type="common">Blackfin icefish</name>
    <name type="synonym">Chaenichthys aceratus</name>
    <dbReference type="NCBI Taxonomy" id="36190"/>
    <lineage>
        <taxon>Eukaryota</taxon>
        <taxon>Metazoa</taxon>
        <taxon>Chordata</taxon>
        <taxon>Craniata</taxon>
        <taxon>Vertebrata</taxon>
        <taxon>Euteleostomi</taxon>
        <taxon>Actinopterygii</taxon>
        <taxon>Neopterygii</taxon>
        <taxon>Teleostei</taxon>
        <taxon>Neoteleostei</taxon>
        <taxon>Acanthomorphata</taxon>
        <taxon>Eupercaria</taxon>
        <taxon>Perciformes</taxon>
        <taxon>Notothenioidei</taxon>
        <taxon>Channichthyidae</taxon>
        <taxon>Chaenocephalus</taxon>
    </lineage>
</organism>
<proteinExistence type="predicted"/>
<gene>
    <name evidence="1" type="ORF">KUCAC02_013456</name>
</gene>
<reference evidence="1" key="1">
    <citation type="submission" date="2022-05" db="EMBL/GenBank/DDBJ databases">
        <title>Chromosome-level genome of Chaenocephalus aceratus.</title>
        <authorList>
            <person name="Park H."/>
        </authorList>
    </citation>
    <scope>NUCLEOTIDE SEQUENCE</scope>
    <source>
        <strain evidence="1">KU_202001</strain>
    </source>
</reference>
<accession>A0ACB9WAX3</accession>